<dbReference type="Proteomes" id="UP000008922">
    <property type="component" value="Chromosome"/>
</dbReference>
<protein>
    <submittedName>
        <fullName evidence="2">Hydrolase</fullName>
    </submittedName>
</protein>
<dbReference type="GO" id="GO:0016787">
    <property type="term" value="F:hydrolase activity"/>
    <property type="evidence" value="ECO:0007669"/>
    <property type="project" value="UniProtKB-KW"/>
</dbReference>
<sequence>MERIPPEQAGFSSVRLQRITSFFQSLVDRQVIAGVDALVARRGRVAYRQCVGFADLESAKPLAEDALYRIYSMSKPITSVAVMMLFEEGAFHLFDPVARYIPALGEVKVYQPRSGGADFDLVPPKRPITIHDLLTHTAGLSYGFDEHSYIDDLYRKMVWQRLEKDPEITLGTLVEEIAKIPLAFHPGTSYRYSTAIDVLGYLVEVVSGKPFDVFLRERIFEPLGMNDTDFWAPPEKAARLANLYGPAEGGGLKVIQTMENFLRKPSVPSGGGGLVSSTADYFRFAQMMLNRGEWQGVRLLGRRTVEWMWMNHLPEGLRLPDDPACGFGLGGSVVVDAARHWHMCSPGNWGWGGAANTWFFLDPSEDLLAMIMLQYMPGFTIPFHHTFANLVYQALND</sequence>
<dbReference type="AlphaFoldDB" id="E8N2U8"/>
<dbReference type="OrthoDB" id="9770183at2"/>
<dbReference type="InterPro" id="IPR001466">
    <property type="entry name" value="Beta-lactam-related"/>
</dbReference>
<dbReference type="EMBL" id="AP012029">
    <property type="protein sequence ID" value="BAJ65098.1"/>
    <property type="molecule type" value="Genomic_DNA"/>
</dbReference>
<dbReference type="eggNOG" id="COG1680">
    <property type="taxonomic scope" value="Bacteria"/>
</dbReference>
<reference evidence="2 3" key="1">
    <citation type="submission" date="2010-12" db="EMBL/GenBank/DDBJ databases">
        <title>Whole genome sequence of Anaerolinea thermophila UNI-1.</title>
        <authorList>
            <person name="Narita-Yamada S."/>
            <person name="Kishi E."/>
            <person name="Watanabe Y."/>
            <person name="Takasaki K."/>
            <person name="Ankai A."/>
            <person name="Oguchi A."/>
            <person name="Fukui S."/>
            <person name="Takahashi M."/>
            <person name="Yashiro I."/>
            <person name="Hosoyama A."/>
            <person name="Sekiguchi Y."/>
            <person name="Hanada S."/>
            <person name="Fujita N."/>
        </authorList>
    </citation>
    <scope>NUCLEOTIDE SEQUENCE [LARGE SCALE GENOMIC DNA]</scope>
    <source>
        <strain evidence="3">DSM 14523 / JCM 11388 / NBRC 100420 / UNI-1</strain>
    </source>
</reference>
<evidence type="ECO:0000313" key="2">
    <source>
        <dbReference type="EMBL" id="BAJ65098.1"/>
    </source>
</evidence>
<dbReference type="RefSeq" id="WP_013561439.1">
    <property type="nucleotide sequence ID" value="NC_014960.1"/>
</dbReference>
<dbReference type="Pfam" id="PF00144">
    <property type="entry name" value="Beta-lactamase"/>
    <property type="match status" value="1"/>
</dbReference>
<evidence type="ECO:0000313" key="3">
    <source>
        <dbReference type="Proteomes" id="UP000008922"/>
    </source>
</evidence>
<gene>
    <name evidence="2" type="ordered locus">ANT_30720</name>
</gene>
<dbReference type="Gene3D" id="3.40.710.10">
    <property type="entry name" value="DD-peptidase/beta-lactamase superfamily"/>
    <property type="match status" value="1"/>
</dbReference>
<keyword evidence="2" id="KW-0378">Hydrolase</keyword>
<dbReference type="InterPro" id="IPR012338">
    <property type="entry name" value="Beta-lactam/transpept-like"/>
</dbReference>
<dbReference type="FunCoup" id="E8N2U8">
    <property type="interactions" value="75"/>
</dbReference>
<dbReference type="HOGENOM" id="CLU_020027_11_2_0"/>
<keyword evidence="3" id="KW-1185">Reference proteome</keyword>
<dbReference type="InterPro" id="IPR050789">
    <property type="entry name" value="Diverse_Enzym_Activities"/>
</dbReference>
<dbReference type="InParanoid" id="E8N2U8"/>
<dbReference type="PANTHER" id="PTHR43283">
    <property type="entry name" value="BETA-LACTAMASE-RELATED"/>
    <property type="match status" value="1"/>
</dbReference>
<dbReference type="SUPFAM" id="SSF56601">
    <property type="entry name" value="beta-lactamase/transpeptidase-like"/>
    <property type="match status" value="1"/>
</dbReference>
<dbReference type="STRING" id="926569.ANT_30720"/>
<name>E8N2U8_ANATU</name>
<evidence type="ECO:0000259" key="1">
    <source>
        <dbReference type="Pfam" id="PF00144"/>
    </source>
</evidence>
<organism evidence="2 3">
    <name type="scientific">Anaerolinea thermophila (strain DSM 14523 / JCM 11388 / NBRC 100420 / UNI-1)</name>
    <dbReference type="NCBI Taxonomy" id="926569"/>
    <lineage>
        <taxon>Bacteria</taxon>
        <taxon>Bacillati</taxon>
        <taxon>Chloroflexota</taxon>
        <taxon>Anaerolineae</taxon>
        <taxon>Anaerolineales</taxon>
        <taxon>Anaerolineaceae</taxon>
        <taxon>Anaerolinea</taxon>
    </lineage>
</organism>
<dbReference type="PANTHER" id="PTHR43283:SF3">
    <property type="entry name" value="BETA-LACTAMASE FAMILY PROTEIN (AFU_ORTHOLOGUE AFUA_5G07500)"/>
    <property type="match status" value="1"/>
</dbReference>
<dbReference type="KEGG" id="atm:ANT_30720"/>
<proteinExistence type="predicted"/>
<accession>E8N2U8</accession>
<feature type="domain" description="Beta-lactamase-related" evidence="1">
    <location>
        <begin position="21"/>
        <end position="378"/>
    </location>
</feature>